<evidence type="ECO:0000256" key="1">
    <source>
        <dbReference type="SAM" id="MobiDB-lite"/>
    </source>
</evidence>
<reference evidence="3 4" key="1">
    <citation type="submission" date="2022-05" db="EMBL/GenBank/DDBJ databases">
        <authorList>
            <consortium name="Genoscope - CEA"/>
            <person name="William W."/>
        </authorList>
    </citation>
    <scope>NUCLEOTIDE SEQUENCE [LARGE SCALE GENOMIC DNA]</scope>
</reference>
<name>A0ABN8SL38_9CNID</name>
<dbReference type="EMBL" id="CALNXI010002911">
    <property type="protein sequence ID" value="CAH3191384.1"/>
    <property type="molecule type" value="Genomic_DNA"/>
</dbReference>
<gene>
    <name evidence="3" type="ORF">PEVE_00021804</name>
</gene>
<dbReference type="Pfam" id="PF25032">
    <property type="entry name" value="N-HEAT_ATR"/>
    <property type="match status" value="2"/>
</dbReference>
<accession>A0ABN8SL38</accession>
<feature type="domain" description="Serine/threonine-protein kinase ATR-like N-HEAT region" evidence="2">
    <location>
        <begin position="342"/>
        <end position="487"/>
    </location>
</feature>
<proteinExistence type="predicted"/>
<protein>
    <recommendedName>
        <fullName evidence="2">Serine/threonine-protein kinase ATR-like N-HEAT region domain-containing protein</fullName>
    </recommendedName>
</protein>
<comment type="caution">
    <text evidence="3">The sequence shown here is derived from an EMBL/GenBank/DDBJ whole genome shotgun (WGS) entry which is preliminary data.</text>
</comment>
<evidence type="ECO:0000313" key="3">
    <source>
        <dbReference type="EMBL" id="CAH3191384.1"/>
    </source>
</evidence>
<organism evidence="3 4">
    <name type="scientific">Porites evermanni</name>
    <dbReference type="NCBI Taxonomy" id="104178"/>
    <lineage>
        <taxon>Eukaryota</taxon>
        <taxon>Metazoa</taxon>
        <taxon>Cnidaria</taxon>
        <taxon>Anthozoa</taxon>
        <taxon>Hexacorallia</taxon>
        <taxon>Scleractinia</taxon>
        <taxon>Fungiina</taxon>
        <taxon>Poritidae</taxon>
        <taxon>Porites</taxon>
    </lineage>
</organism>
<feature type="region of interest" description="Disordered" evidence="1">
    <location>
        <begin position="442"/>
        <end position="468"/>
    </location>
</feature>
<dbReference type="InterPro" id="IPR056803">
    <property type="entry name" value="ATR-like_N-HEAT"/>
</dbReference>
<feature type="domain" description="Serine/threonine-protein kinase ATR-like N-HEAT region" evidence="2">
    <location>
        <begin position="16"/>
        <end position="232"/>
    </location>
</feature>
<sequence>MAASALMSEKLAPIMASLISRRNTESLSTQEHYMSAKEIRKLLCEFINSILTDLDAVAVQLSRKTGGTPHSEMIWQFLHHCLDTFPECFVFVEPRAPQEGLQPLPGTSHGTAHAHGNKISEPVKVFTSWILSRILCVLAEPDCSLLHEKCISFIIPLLQLVKGKDLVFYNKLLNEFVSLLKGLTVIDETLFCSHSSPENALPLFLRHFQFTDNCGSEEELNMVKKLMCIKHAEDCYALQESVRFRSFKCCLGVIIPLQAALDVITGLLPWTGLPNIPVLDQFVKCLCSLLELLVSVAERLPAHGREKVPGLEISLAKCLDVLSGGKKEPSCHKSSTEQPTLYSFPGAYVNNFLLSLRKTLCNGGLQLFVTQEMKGAVCRFVAHIYRCIPVSTRGTNVPLSQYNIKDEINERLASYIGVEHEQQFLVGCLYVAVSDEKANKKTPLVTKSGGHSAADQTSSKPSTPKKRKTLVISDPEKIHERQTQTSATMARMLERYRDFEKSLLHDANEIPPDLVRDSSVWFVC</sequence>
<evidence type="ECO:0000259" key="2">
    <source>
        <dbReference type="Pfam" id="PF25032"/>
    </source>
</evidence>
<evidence type="ECO:0000313" key="4">
    <source>
        <dbReference type="Proteomes" id="UP001159427"/>
    </source>
</evidence>
<dbReference type="Proteomes" id="UP001159427">
    <property type="component" value="Unassembled WGS sequence"/>
</dbReference>
<keyword evidence="4" id="KW-1185">Reference proteome</keyword>